<protein>
    <submittedName>
        <fullName evidence="4">Stage II sporulation protein D</fullName>
    </submittedName>
</protein>
<keyword evidence="5" id="KW-1185">Reference proteome</keyword>
<dbReference type="EMBL" id="QGGY01000001">
    <property type="protein sequence ID" value="PWJ78890.1"/>
    <property type="molecule type" value="Genomic_DNA"/>
</dbReference>
<evidence type="ECO:0000313" key="4">
    <source>
        <dbReference type="EMBL" id="PWJ78890.1"/>
    </source>
</evidence>
<dbReference type="InterPro" id="IPR013693">
    <property type="entry name" value="SpoIID/LytB_N"/>
</dbReference>
<dbReference type="InterPro" id="IPR013486">
    <property type="entry name" value="SpoIID/LytB"/>
</dbReference>
<dbReference type="GO" id="GO:0030288">
    <property type="term" value="C:outer membrane-bounded periplasmic space"/>
    <property type="evidence" value="ECO:0007669"/>
    <property type="project" value="TreeGrafter"/>
</dbReference>
<dbReference type="PANTHER" id="PTHR30032">
    <property type="entry name" value="N-ACETYLMURAMOYL-L-ALANINE AMIDASE-RELATED"/>
    <property type="match status" value="1"/>
</dbReference>
<accession>A0AB73T9R5</accession>
<keyword evidence="2" id="KW-0472">Membrane</keyword>
<feature type="compositionally biased region" description="Polar residues" evidence="1">
    <location>
        <begin position="112"/>
        <end position="121"/>
    </location>
</feature>
<dbReference type="Proteomes" id="UP000245412">
    <property type="component" value="Unassembled WGS sequence"/>
</dbReference>
<gene>
    <name evidence="4" type="ORF">C7383_101263</name>
</gene>
<feature type="compositionally biased region" description="Basic and acidic residues" evidence="1">
    <location>
        <begin position="80"/>
        <end position="110"/>
    </location>
</feature>
<evidence type="ECO:0000313" key="5">
    <source>
        <dbReference type="Proteomes" id="UP000245412"/>
    </source>
</evidence>
<keyword evidence="2" id="KW-0812">Transmembrane</keyword>
<reference evidence="4 5" key="1">
    <citation type="submission" date="2018-05" db="EMBL/GenBank/DDBJ databases">
        <authorList>
            <person name="Goeker M."/>
            <person name="Huntemann M."/>
            <person name="Clum A."/>
            <person name="Pillay M."/>
            <person name="Palaniappan K."/>
            <person name="Varghese N."/>
            <person name="Mikhailova N."/>
            <person name="Stamatis D."/>
            <person name="Reddy T."/>
            <person name="Daum C."/>
            <person name="Shapiro N."/>
            <person name="Ivanova N."/>
            <person name="Kyrpides N."/>
            <person name="Woyke T."/>
        </authorList>
    </citation>
    <scope>NUCLEOTIDE SEQUENCE [LARGE SCALE GENOMIC DNA]</scope>
    <source>
        <strain evidence="4 5">DSM 26524</strain>
    </source>
</reference>
<feature type="transmembrane region" description="Helical" evidence="2">
    <location>
        <begin position="9"/>
        <end position="26"/>
    </location>
</feature>
<dbReference type="AlphaFoldDB" id="A0AB73T9R5"/>
<evidence type="ECO:0000259" key="3">
    <source>
        <dbReference type="Pfam" id="PF08486"/>
    </source>
</evidence>
<dbReference type="GO" id="GO:0030435">
    <property type="term" value="P:sporulation resulting in formation of a cellular spore"/>
    <property type="evidence" value="ECO:0007669"/>
    <property type="project" value="InterPro"/>
</dbReference>
<keyword evidence="2" id="KW-1133">Transmembrane helix</keyword>
<dbReference type="RefSeq" id="WP_109624334.1">
    <property type="nucleotide sequence ID" value="NZ_JANKBI010000001.1"/>
</dbReference>
<name>A0AB73T9R5_9FIRM</name>
<evidence type="ECO:0000256" key="1">
    <source>
        <dbReference type="SAM" id="MobiDB-lite"/>
    </source>
</evidence>
<sequence>MEEKWKRMLFYICALLFVMVVYIGMIEQKTKERLLSASREAADMSEALQAQGEEKDTGPGGTEDTEEIRTASAGASGETEAQKETEAQGETENRKETEAQGETETQKESEAQGETETQKGTEVQGVTEVSQAEQKTETGKEGGLTIEDCGENPSIRVLICSDNYSYDYHSAVSIGCTSDFILEYSGKKEEHSTSEVLELTPESEYLADGIMTMTPLKEEGKIILPNLARAVQCPAYCGKMEVRVQDGALLVINELPLETYLKGVVPSEMPASYPLEALKAQAVCARTYALKSMSGGRAAEYHADVDDSVSYQVYNNNRPDQRSTEAVEGTRGMVLKKGDGTLVDALYYSTSCGRAMQDDLSEEAVFCAFMDTGGTKAYEASETWYRWQAFFSIEELTRLAGLWQEGFGQVYEMSVAERLKNGSALRLAVSGEGGSFEVEGEYSIRKFLSPLYTPVIAQDGYEADGMSLLPSAFFYFVPEYEEGTLTGYTLKGGGYGHGIGLSQNGAKGMADAGLDYTEILSEYYGDTLQY</sequence>
<dbReference type="Pfam" id="PF08486">
    <property type="entry name" value="SpoIID"/>
    <property type="match status" value="1"/>
</dbReference>
<comment type="caution">
    <text evidence="4">The sequence shown here is derived from an EMBL/GenBank/DDBJ whole genome shotgun (WGS) entry which is preliminary data.</text>
</comment>
<dbReference type="InterPro" id="IPR051922">
    <property type="entry name" value="Bact_Sporulation_Assoc"/>
</dbReference>
<evidence type="ECO:0000256" key="2">
    <source>
        <dbReference type="SAM" id="Phobius"/>
    </source>
</evidence>
<organism evidence="4 5">
    <name type="scientific">Murimonas intestini</name>
    <dbReference type="NCBI Taxonomy" id="1337051"/>
    <lineage>
        <taxon>Bacteria</taxon>
        <taxon>Bacillati</taxon>
        <taxon>Bacillota</taxon>
        <taxon>Clostridia</taxon>
        <taxon>Lachnospirales</taxon>
        <taxon>Lachnospiraceae</taxon>
        <taxon>Murimonas</taxon>
    </lineage>
</organism>
<dbReference type="PANTHER" id="PTHR30032:SF4">
    <property type="entry name" value="AMIDASE ENHANCER"/>
    <property type="match status" value="1"/>
</dbReference>
<proteinExistence type="predicted"/>
<dbReference type="NCBIfam" id="TIGR02669">
    <property type="entry name" value="SpoIID_LytB"/>
    <property type="match status" value="1"/>
</dbReference>
<feature type="region of interest" description="Disordered" evidence="1">
    <location>
        <begin position="45"/>
        <end position="148"/>
    </location>
</feature>
<feature type="domain" description="Sporulation stage II protein D amidase enhancer LytB N-terminal" evidence="3">
    <location>
        <begin position="246"/>
        <end position="335"/>
    </location>
</feature>